<keyword evidence="2" id="KW-0964">Secreted</keyword>
<organism evidence="4 5">
    <name type="scientific">Gemmobacter lutimaris</name>
    <dbReference type="NCBI Taxonomy" id="2306023"/>
    <lineage>
        <taxon>Bacteria</taxon>
        <taxon>Pseudomonadati</taxon>
        <taxon>Pseudomonadota</taxon>
        <taxon>Alphaproteobacteria</taxon>
        <taxon>Rhodobacterales</taxon>
        <taxon>Paracoccaceae</taxon>
        <taxon>Gemmobacter</taxon>
    </lineage>
</organism>
<dbReference type="SUPFAM" id="SSF51120">
    <property type="entry name" value="beta-Roll"/>
    <property type="match status" value="2"/>
</dbReference>
<dbReference type="GO" id="GO:0005576">
    <property type="term" value="C:extracellular region"/>
    <property type="evidence" value="ECO:0007669"/>
    <property type="project" value="UniProtKB-SubCell"/>
</dbReference>
<evidence type="ECO:0000313" key="4">
    <source>
        <dbReference type="EMBL" id="RID92420.1"/>
    </source>
</evidence>
<evidence type="ECO:0000256" key="1">
    <source>
        <dbReference type="ARBA" id="ARBA00004613"/>
    </source>
</evidence>
<proteinExistence type="predicted"/>
<accession>A0A398BWT4</accession>
<dbReference type="Gene3D" id="2.150.10.10">
    <property type="entry name" value="Serralysin-like metalloprotease, C-terminal"/>
    <property type="match status" value="3"/>
</dbReference>
<evidence type="ECO:0000256" key="3">
    <source>
        <dbReference type="SAM" id="MobiDB-lite"/>
    </source>
</evidence>
<reference evidence="4 5" key="1">
    <citation type="submission" date="2018-09" db="EMBL/GenBank/DDBJ databases">
        <title>Gemmobacter lutimaris sp. nov., a marine bacterium isolated from tidal flat.</title>
        <authorList>
            <person name="Lee D.W."/>
            <person name="Yoo Y."/>
            <person name="Kim J.-J."/>
            <person name="Kim B.S."/>
        </authorList>
    </citation>
    <scope>NUCLEOTIDE SEQUENCE [LARGE SCALE GENOMIC DNA]</scope>
    <source>
        <strain evidence="4 5">YJ-T1-11</strain>
    </source>
</reference>
<dbReference type="GO" id="GO:0005509">
    <property type="term" value="F:calcium ion binding"/>
    <property type="evidence" value="ECO:0007669"/>
    <property type="project" value="InterPro"/>
</dbReference>
<name>A0A398BWT4_9RHOB</name>
<feature type="region of interest" description="Disordered" evidence="3">
    <location>
        <begin position="452"/>
        <end position="549"/>
    </location>
</feature>
<dbReference type="EMBL" id="QXXQ01000003">
    <property type="protein sequence ID" value="RID92420.1"/>
    <property type="molecule type" value="Genomic_DNA"/>
</dbReference>
<dbReference type="Pfam" id="PF00353">
    <property type="entry name" value="HemolysinCabind"/>
    <property type="match status" value="4"/>
</dbReference>
<dbReference type="PROSITE" id="PS00330">
    <property type="entry name" value="HEMOLYSIN_CALCIUM"/>
    <property type="match status" value="1"/>
</dbReference>
<sequence length="630" mass="65820">MGNPCSPEDRRSKTMSITLDLAARRVNTTTDGQQDQPAITALEGGGFVIAWVSHSDSTTPDPYLDSDILAQRFGANGKPLGAELTLQGGNAEWDTSPSLAPLPGGGFAASWSDSGVKYNQIQTGIFTAKGLQSGSYAEAGGAYGPTDAVALDDGRTLVLWTDFGPKGAATSTIGVNGVIYNADGSVAVQPFPVNGDWRSPWGYESVTDARGTALKEGRFAVVFQNTSGRDSDGSTSIWLRLFEADGTAKEQEFQPQTTTDGTDADPVIATLEDGGFVVVWQGYGDGSGSCIRAQVFDADGTMRGAEIDVNTQTFGQQTQPAVVALEDGGFMVSWSNNNSSRGNGLMGQLFEADGSRRGVELVLSDWYHPTLGTHDSALTRLEDGRIAIASTENSASDPDIFVALFDPDRLLMGNADANALQGTAQGDSLYGFNGADSLWGAGGDDRMLGGNGNDLMIGGTGRDRMEGSAGGDTMRGQKGNDTLLGGTGNDGLEGGNDRDRLDGGAGNDRLEGQRGADTLLGGDGRDSLDGDSGNDRLDGGAGDDRMTGGEGADTFVYGRGIDRITDFDLTRDHLRLDPALWHGAELSAAQIADLAEVRRGNLVFDFGADDRLILNGITDKAALADTLLVG</sequence>
<dbReference type="PANTHER" id="PTHR38340">
    <property type="entry name" value="S-LAYER PROTEIN"/>
    <property type="match status" value="1"/>
</dbReference>
<dbReference type="AlphaFoldDB" id="A0A398BWT4"/>
<comment type="caution">
    <text evidence="4">The sequence shown here is derived from an EMBL/GenBank/DDBJ whole genome shotgun (WGS) entry which is preliminary data.</text>
</comment>
<dbReference type="InterPro" id="IPR050557">
    <property type="entry name" value="RTX_toxin/Mannuronan_C5-epim"/>
</dbReference>
<dbReference type="InterPro" id="IPR018511">
    <property type="entry name" value="Hemolysin-typ_Ca-bd_CS"/>
</dbReference>
<keyword evidence="5" id="KW-1185">Reference proteome</keyword>
<dbReference type="InterPro" id="IPR001343">
    <property type="entry name" value="Hemolysn_Ca-bd"/>
</dbReference>
<gene>
    <name evidence="4" type="ORF">D2N39_07170</name>
</gene>
<evidence type="ECO:0000313" key="5">
    <source>
        <dbReference type="Proteomes" id="UP000266649"/>
    </source>
</evidence>
<feature type="compositionally biased region" description="Basic and acidic residues" evidence="3">
    <location>
        <begin position="523"/>
        <end position="547"/>
    </location>
</feature>
<dbReference type="Proteomes" id="UP000266649">
    <property type="component" value="Unassembled WGS sequence"/>
</dbReference>
<evidence type="ECO:0000256" key="2">
    <source>
        <dbReference type="ARBA" id="ARBA00022525"/>
    </source>
</evidence>
<feature type="compositionally biased region" description="Gly residues" evidence="3">
    <location>
        <begin position="485"/>
        <end position="494"/>
    </location>
</feature>
<dbReference type="PANTHER" id="PTHR38340:SF1">
    <property type="entry name" value="S-LAYER PROTEIN"/>
    <property type="match status" value="1"/>
</dbReference>
<dbReference type="InterPro" id="IPR011049">
    <property type="entry name" value="Serralysin-like_metalloprot_C"/>
</dbReference>
<comment type="subcellular location">
    <subcellularLocation>
        <location evidence="1">Secreted</location>
    </subcellularLocation>
</comment>
<feature type="compositionally biased region" description="Basic and acidic residues" evidence="3">
    <location>
        <begin position="495"/>
        <end position="514"/>
    </location>
</feature>
<protein>
    <submittedName>
        <fullName evidence="4">Calcium-binding protein</fullName>
    </submittedName>
</protein>
<dbReference type="PRINTS" id="PR00313">
    <property type="entry name" value="CABNDNGRPT"/>
</dbReference>